<dbReference type="EMBL" id="RCMI01000367">
    <property type="protein sequence ID" value="KAG2914781.1"/>
    <property type="molecule type" value="Genomic_DNA"/>
</dbReference>
<dbReference type="Proteomes" id="UP000697107">
    <property type="component" value="Unassembled WGS sequence"/>
</dbReference>
<evidence type="ECO:0000313" key="4">
    <source>
        <dbReference type="EMBL" id="KAG2978586.1"/>
    </source>
</evidence>
<reference evidence="5" key="1">
    <citation type="submission" date="2018-05" db="EMBL/GenBank/DDBJ databases">
        <title>Effector identification in a new, highly contiguous assembly of the strawberry crown rot pathogen Phytophthora cactorum.</title>
        <authorList>
            <person name="Armitage A.D."/>
            <person name="Nellist C.F."/>
            <person name="Bates H."/>
            <person name="Vickerstaff R.J."/>
            <person name="Harrison R.J."/>
        </authorList>
    </citation>
    <scope>NUCLEOTIDE SEQUENCE</scope>
    <source>
        <strain evidence="2">4032</strain>
        <strain evidence="3">4040</strain>
        <strain evidence="4">P415</strain>
        <strain evidence="5">P421</strain>
    </source>
</reference>
<dbReference type="EMBL" id="RCMK01000360">
    <property type="protein sequence ID" value="KAG2933617.1"/>
    <property type="molecule type" value="Genomic_DNA"/>
</dbReference>
<evidence type="ECO:0000313" key="6">
    <source>
        <dbReference type="Proteomes" id="UP000760860"/>
    </source>
</evidence>
<proteinExistence type="predicted"/>
<evidence type="ECO:0000256" key="1">
    <source>
        <dbReference type="SAM" id="MobiDB-lite"/>
    </source>
</evidence>
<evidence type="ECO:0000313" key="3">
    <source>
        <dbReference type="EMBL" id="KAG2933617.1"/>
    </source>
</evidence>
<organism evidence="5 6">
    <name type="scientific">Phytophthora cactorum</name>
    <dbReference type="NCBI Taxonomy" id="29920"/>
    <lineage>
        <taxon>Eukaryota</taxon>
        <taxon>Sar</taxon>
        <taxon>Stramenopiles</taxon>
        <taxon>Oomycota</taxon>
        <taxon>Peronosporomycetes</taxon>
        <taxon>Peronosporales</taxon>
        <taxon>Peronosporaceae</taxon>
        <taxon>Phytophthora</taxon>
    </lineage>
</organism>
<dbReference type="EMBL" id="RCMV01000350">
    <property type="protein sequence ID" value="KAG3218659.1"/>
    <property type="molecule type" value="Genomic_DNA"/>
</dbReference>
<accession>A0A8T1I2G2</accession>
<protein>
    <submittedName>
        <fullName evidence="5">Uncharacterized protein</fullName>
    </submittedName>
</protein>
<dbReference type="Proteomes" id="UP000736787">
    <property type="component" value="Unassembled WGS sequence"/>
</dbReference>
<sequence length="73" mass="8191">METEKLLTETDTILRQLDEAVSSNSDEPRATNTNQLVKNTRIGEEEEEPVAKEHKSGDERRSTVGGRYQSVGE</sequence>
<feature type="compositionally biased region" description="Basic and acidic residues" evidence="1">
    <location>
        <begin position="49"/>
        <end position="62"/>
    </location>
</feature>
<dbReference type="AlphaFoldDB" id="A0A8T1I2G2"/>
<name>A0A8T1I2G2_9STRA</name>
<dbReference type="Proteomes" id="UP000760860">
    <property type="component" value="Unassembled WGS sequence"/>
</dbReference>
<feature type="compositionally biased region" description="Polar residues" evidence="1">
    <location>
        <begin position="21"/>
        <end position="38"/>
    </location>
</feature>
<evidence type="ECO:0000313" key="2">
    <source>
        <dbReference type="EMBL" id="KAG2914781.1"/>
    </source>
</evidence>
<feature type="region of interest" description="Disordered" evidence="1">
    <location>
        <begin position="19"/>
        <end position="73"/>
    </location>
</feature>
<dbReference type="EMBL" id="RCML01000385">
    <property type="protein sequence ID" value="KAG2978586.1"/>
    <property type="molecule type" value="Genomic_DNA"/>
</dbReference>
<gene>
    <name evidence="2" type="ORF">PC115_g11582</name>
    <name evidence="3" type="ORF">PC117_g12803</name>
    <name evidence="4" type="ORF">PC118_g12179</name>
    <name evidence="5" type="ORF">PC129_g10553</name>
</gene>
<dbReference type="Proteomes" id="UP000774804">
    <property type="component" value="Unassembled WGS sequence"/>
</dbReference>
<evidence type="ECO:0000313" key="5">
    <source>
        <dbReference type="EMBL" id="KAG3218659.1"/>
    </source>
</evidence>
<comment type="caution">
    <text evidence="5">The sequence shown here is derived from an EMBL/GenBank/DDBJ whole genome shotgun (WGS) entry which is preliminary data.</text>
</comment>